<dbReference type="Pfam" id="PF11779">
    <property type="entry name" value="SPT_ssu-like"/>
    <property type="match status" value="1"/>
</dbReference>
<keyword evidence="2" id="KW-0812">Transmembrane</keyword>
<dbReference type="EMBL" id="EU975640">
    <property type="protein sequence ID" value="ACG47758.1"/>
    <property type="molecule type" value="mRNA"/>
</dbReference>
<dbReference type="AlphaFoldDB" id="B6UEH5"/>
<keyword evidence="3" id="KW-0256">Endoplasmic reticulum</keyword>
<dbReference type="PANTHER" id="PTHR33727:SF5">
    <property type="entry name" value="PROTEIN, PUTATIVE (DUF3317)-RELATED"/>
    <property type="match status" value="1"/>
</dbReference>
<evidence type="ECO:0000313" key="6">
    <source>
        <dbReference type="EMBL" id="ACG47758.1"/>
    </source>
</evidence>
<comment type="subcellular location">
    <subcellularLocation>
        <location evidence="1">Endoplasmic reticulum membrane</location>
        <topology evidence="1">Multi-pass membrane protein</topology>
    </subcellularLocation>
</comment>
<evidence type="ECO:0000256" key="1">
    <source>
        <dbReference type="ARBA" id="ARBA00004477"/>
    </source>
</evidence>
<dbReference type="InterPro" id="IPR024512">
    <property type="entry name" value="Ser_palmitoyltrfase_ssu-like"/>
</dbReference>
<evidence type="ECO:0000256" key="5">
    <source>
        <dbReference type="ARBA" id="ARBA00023136"/>
    </source>
</evidence>
<organism evidence="6">
    <name type="scientific">Zea mays</name>
    <name type="common">Maize</name>
    <dbReference type="NCBI Taxonomy" id="4577"/>
    <lineage>
        <taxon>Eukaryota</taxon>
        <taxon>Viridiplantae</taxon>
        <taxon>Streptophyta</taxon>
        <taxon>Embryophyta</taxon>
        <taxon>Tracheophyta</taxon>
        <taxon>Spermatophyta</taxon>
        <taxon>Magnoliopsida</taxon>
        <taxon>Liliopsida</taxon>
        <taxon>Poales</taxon>
        <taxon>Poaceae</taxon>
        <taxon>PACMAD clade</taxon>
        <taxon>Panicoideae</taxon>
        <taxon>Andropogonodae</taxon>
        <taxon>Andropogoneae</taxon>
        <taxon>Tripsacinae</taxon>
        <taxon>Zea</taxon>
    </lineage>
</organism>
<evidence type="ECO:0000256" key="4">
    <source>
        <dbReference type="ARBA" id="ARBA00022989"/>
    </source>
</evidence>
<dbReference type="GeneID" id="100303897"/>
<protein>
    <submittedName>
        <fullName evidence="6">Uncharacterized protein</fullName>
    </submittedName>
</protein>
<dbReference type="KEGG" id="zma:100303897"/>
<dbReference type="PANTHER" id="PTHR33727">
    <property type="entry name" value="OS07G0446900 PROTEIN"/>
    <property type="match status" value="1"/>
</dbReference>
<name>B6UEH5_MAIZE</name>
<accession>B6UEH5</accession>
<proteinExistence type="evidence at transcript level"/>
<dbReference type="RefSeq" id="NP_001316367.1">
    <property type="nucleotide sequence ID" value="NM_001329438.1"/>
</dbReference>
<evidence type="ECO:0000256" key="3">
    <source>
        <dbReference type="ARBA" id="ARBA00022824"/>
    </source>
</evidence>
<reference evidence="6" key="1">
    <citation type="journal article" date="2009" name="Plant Mol. Biol.">
        <title>Insights into corn genes derived from large-scale cDNA sequencing.</title>
        <authorList>
            <person name="Alexandrov N.N."/>
            <person name="Brover V.V."/>
            <person name="Freidin S."/>
            <person name="Troukhan M.E."/>
            <person name="Tatarinova T.V."/>
            <person name="Zhang H."/>
            <person name="Swaller T.J."/>
            <person name="Lu Y.P."/>
            <person name="Bouck J."/>
            <person name="Flavell R.B."/>
            <person name="Feldmann K.A."/>
        </authorList>
    </citation>
    <scope>NUCLEOTIDE SEQUENCE</scope>
</reference>
<dbReference type="OrthoDB" id="202672at2759"/>
<sequence>MAGEMSWVGKKIHLYNVTMGLYMLDWWERCLFSILPLRLHPAQFLR</sequence>
<evidence type="ECO:0000256" key="2">
    <source>
        <dbReference type="ARBA" id="ARBA00022692"/>
    </source>
</evidence>
<keyword evidence="5" id="KW-0472">Membrane</keyword>
<dbReference type="GO" id="GO:0005789">
    <property type="term" value="C:endoplasmic reticulum membrane"/>
    <property type="evidence" value="ECO:0007669"/>
    <property type="project" value="UniProtKB-SubCell"/>
</dbReference>
<keyword evidence="4" id="KW-1133">Transmembrane helix</keyword>